<feature type="chain" id="PRO_5034318695" evidence="1">
    <location>
        <begin position="20"/>
        <end position="190"/>
    </location>
</feature>
<protein>
    <submittedName>
        <fullName evidence="2">Uncharacterized protein</fullName>
    </submittedName>
</protein>
<keyword evidence="3" id="KW-1185">Reference proteome</keyword>
<reference evidence="2 3" key="1">
    <citation type="journal article" date="2020" name="Genomics">
        <title>Complete, high-quality genomes from long-read metagenomic sequencing of two wolf lichen thalli reveals enigmatic genome architecture.</title>
        <authorList>
            <person name="McKenzie S.K."/>
            <person name="Walston R.F."/>
            <person name="Allen J.L."/>
        </authorList>
    </citation>
    <scope>NUCLEOTIDE SEQUENCE [LARGE SCALE GENOMIC DNA]</scope>
    <source>
        <strain evidence="2">WasteWater1</strain>
    </source>
</reference>
<dbReference type="Proteomes" id="UP000593566">
    <property type="component" value="Unassembled WGS sequence"/>
</dbReference>
<accession>A0A8H6FA36</accession>
<dbReference type="GeneID" id="59330883"/>
<evidence type="ECO:0000256" key="1">
    <source>
        <dbReference type="SAM" id="SignalP"/>
    </source>
</evidence>
<keyword evidence="1" id="KW-0732">Signal</keyword>
<feature type="signal peptide" evidence="1">
    <location>
        <begin position="1"/>
        <end position="19"/>
    </location>
</feature>
<organism evidence="2 3">
    <name type="scientific">Letharia lupina</name>
    <dbReference type="NCBI Taxonomy" id="560253"/>
    <lineage>
        <taxon>Eukaryota</taxon>
        <taxon>Fungi</taxon>
        <taxon>Dikarya</taxon>
        <taxon>Ascomycota</taxon>
        <taxon>Pezizomycotina</taxon>
        <taxon>Lecanoromycetes</taxon>
        <taxon>OSLEUM clade</taxon>
        <taxon>Lecanoromycetidae</taxon>
        <taxon>Lecanorales</taxon>
        <taxon>Lecanorineae</taxon>
        <taxon>Parmeliaceae</taxon>
        <taxon>Letharia</taxon>
    </lineage>
</organism>
<name>A0A8H6FA36_9LECA</name>
<dbReference type="AlphaFoldDB" id="A0A8H6FA36"/>
<sequence>MYLLAVTSILVAAAGLCQAQAENSTENAADHWCGKWAGSPEPANVPTAQQLPTFDYTRRFFVEPQLQRTPFAPVVATEPKVQVPKIWGNNEFRVALLSYAGPQRIYASSKSRWTDFGEALQLVMRDCVSQASPGLTQATLVIYAYAIGSFFDFQMNYYMSAPYGIDPASIQESFAASNFAGSSNVAKAII</sequence>
<dbReference type="RefSeq" id="XP_037150225.1">
    <property type="nucleotide sequence ID" value="XM_037293396.1"/>
</dbReference>
<gene>
    <name evidence="2" type="ORF">HO133_002470</name>
</gene>
<proteinExistence type="predicted"/>
<evidence type="ECO:0000313" key="3">
    <source>
        <dbReference type="Proteomes" id="UP000593566"/>
    </source>
</evidence>
<dbReference type="EMBL" id="JACCJB010000015">
    <property type="protein sequence ID" value="KAF6220790.1"/>
    <property type="molecule type" value="Genomic_DNA"/>
</dbReference>
<comment type="caution">
    <text evidence="2">The sequence shown here is derived from an EMBL/GenBank/DDBJ whole genome shotgun (WGS) entry which is preliminary data.</text>
</comment>
<evidence type="ECO:0000313" key="2">
    <source>
        <dbReference type="EMBL" id="KAF6220790.1"/>
    </source>
</evidence>